<dbReference type="InterPro" id="IPR050059">
    <property type="entry name" value="ATP_synthase_B_chain"/>
</dbReference>
<feature type="transmembrane region" description="Helical" evidence="15">
    <location>
        <begin position="6"/>
        <end position="23"/>
    </location>
</feature>
<keyword evidence="17" id="KW-1185">Reference proteome</keyword>
<keyword evidence="9" id="KW-0066">ATP synthesis</keyword>
<evidence type="ECO:0000256" key="14">
    <source>
        <dbReference type="SAM" id="Coils"/>
    </source>
</evidence>
<evidence type="ECO:0000256" key="4">
    <source>
        <dbReference type="ARBA" id="ARBA00022692"/>
    </source>
</evidence>
<comment type="caution">
    <text evidence="16">The sequence shown here is derived from an EMBL/GenBank/DDBJ whole genome shotgun (WGS) entry which is preliminary data.</text>
</comment>
<keyword evidence="2 13" id="KW-0813">Transport</keyword>
<comment type="similarity">
    <text evidence="1 13">Belongs to the ATPase B chain family.</text>
</comment>
<dbReference type="PANTHER" id="PTHR33445:SF1">
    <property type="entry name" value="ATP SYNTHASE SUBUNIT B"/>
    <property type="match status" value="1"/>
</dbReference>
<dbReference type="InterPro" id="IPR002146">
    <property type="entry name" value="ATP_synth_b/b'su_bac/chlpt"/>
</dbReference>
<keyword evidence="5 13" id="KW-0375">Hydrogen ion transport</keyword>
<dbReference type="EMBL" id="PDHH01000006">
    <property type="protein sequence ID" value="PSM51603.1"/>
    <property type="molecule type" value="Genomic_DNA"/>
</dbReference>
<keyword evidence="8 15" id="KW-0472">Membrane</keyword>
<accession>A0A2P8QZE1</accession>
<dbReference type="Pfam" id="PF00430">
    <property type="entry name" value="ATP-synt_B"/>
    <property type="match status" value="1"/>
</dbReference>
<organism evidence="16 17">
    <name type="scientific">Campylobacter blaseri</name>
    <dbReference type="NCBI Taxonomy" id="2042961"/>
    <lineage>
        <taxon>Bacteria</taxon>
        <taxon>Pseudomonadati</taxon>
        <taxon>Campylobacterota</taxon>
        <taxon>Epsilonproteobacteria</taxon>
        <taxon>Campylobacterales</taxon>
        <taxon>Campylobacteraceae</taxon>
        <taxon>Campylobacter</taxon>
    </lineage>
</organism>
<dbReference type="GO" id="GO:0045259">
    <property type="term" value="C:proton-transporting ATP synthase complex"/>
    <property type="evidence" value="ECO:0007669"/>
    <property type="project" value="UniProtKB-KW"/>
</dbReference>
<evidence type="ECO:0000313" key="17">
    <source>
        <dbReference type="Proteomes" id="UP000240535"/>
    </source>
</evidence>
<keyword evidence="4 13" id="KW-0812">Transmembrane</keyword>
<keyword evidence="3 13" id="KW-0138">CF(0)</keyword>
<name>A0A2P8QZE1_9BACT</name>
<evidence type="ECO:0000256" key="3">
    <source>
        <dbReference type="ARBA" id="ARBA00022547"/>
    </source>
</evidence>
<evidence type="ECO:0000256" key="9">
    <source>
        <dbReference type="ARBA" id="ARBA00023310"/>
    </source>
</evidence>
<evidence type="ECO:0000256" key="8">
    <source>
        <dbReference type="ARBA" id="ARBA00023136"/>
    </source>
</evidence>
<keyword evidence="7 13" id="KW-0406">Ion transport</keyword>
<dbReference type="CDD" id="cd06503">
    <property type="entry name" value="ATP-synt_Fo_b"/>
    <property type="match status" value="1"/>
</dbReference>
<evidence type="ECO:0000256" key="7">
    <source>
        <dbReference type="ARBA" id="ARBA00023065"/>
    </source>
</evidence>
<keyword evidence="6 15" id="KW-1133">Transmembrane helix</keyword>
<evidence type="ECO:0000256" key="5">
    <source>
        <dbReference type="ARBA" id="ARBA00022781"/>
    </source>
</evidence>
<comment type="subcellular location">
    <subcellularLocation>
        <location evidence="12">Endomembrane system</location>
        <topology evidence="12">Single-pass membrane protein</topology>
    </subcellularLocation>
</comment>
<comment type="function">
    <text evidence="11">Component of the F(0) channel, it forms part of the peripheral stalk, linking F(1) to F(0). The b'-subunit is a diverged and duplicated form of b found in plants and photosynthetic bacteria.</text>
</comment>
<dbReference type="GO" id="GO:0012505">
    <property type="term" value="C:endomembrane system"/>
    <property type="evidence" value="ECO:0007669"/>
    <property type="project" value="UniProtKB-SubCell"/>
</dbReference>
<evidence type="ECO:0000256" key="10">
    <source>
        <dbReference type="ARBA" id="ARBA00025198"/>
    </source>
</evidence>
<evidence type="ECO:0000256" key="15">
    <source>
        <dbReference type="SAM" id="Phobius"/>
    </source>
</evidence>
<dbReference type="NCBIfam" id="NF006293">
    <property type="entry name" value="PRK08476.1"/>
    <property type="match status" value="1"/>
</dbReference>
<reference evidence="17" key="1">
    <citation type="submission" date="2017-10" db="EMBL/GenBank/DDBJ databases">
        <title>Campylobacter species from seals.</title>
        <authorList>
            <person name="Gilbert M.J."/>
            <person name="Zomer A.L."/>
            <person name="Timmerman A.J."/>
            <person name="Duim B."/>
            <person name="Wagenaar J.A."/>
        </authorList>
    </citation>
    <scope>NUCLEOTIDE SEQUENCE [LARGE SCALE GENOMIC DNA]</scope>
    <source>
        <strain evidence="17">17S00004-5</strain>
    </source>
</reference>
<evidence type="ECO:0000256" key="2">
    <source>
        <dbReference type="ARBA" id="ARBA00022448"/>
    </source>
</evidence>
<feature type="coiled-coil region" evidence="14">
    <location>
        <begin position="53"/>
        <end position="124"/>
    </location>
</feature>
<dbReference type="RefSeq" id="WP_106872231.1">
    <property type="nucleotide sequence ID" value="NZ_CP053841.1"/>
</dbReference>
<dbReference type="Proteomes" id="UP000240535">
    <property type="component" value="Unassembled WGS sequence"/>
</dbReference>
<evidence type="ECO:0000256" key="1">
    <source>
        <dbReference type="ARBA" id="ARBA00005513"/>
    </source>
</evidence>
<gene>
    <name evidence="16" type="ORF">CQ405_07350</name>
</gene>
<keyword evidence="14" id="KW-0175">Coiled coil</keyword>
<comment type="function">
    <text evidence="10">F(1)F(0) ATP synthase produces ATP from ADP in the presence of a proton or sodium gradient. F-type ATPases consist of two structural domains, F(1) containing the extramembraneous catalytic core and F(0) containing the membrane proton channel, linked together by a central stalk and a peripheral stalk. During catalysis, ATP synthesis in the catalytic domain of F(1) is coupled via a rotary mechanism of the central stalk subunits to proton translocation.</text>
</comment>
<dbReference type="GO" id="GO:0015986">
    <property type="term" value="P:proton motive force-driven ATP synthesis"/>
    <property type="evidence" value="ECO:0007669"/>
    <property type="project" value="InterPro"/>
</dbReference>
<evidence type="ECO:0000313" key="16">
    <source>
        <dbReference type="EMBL" id="PSM51603.1"/>
    </source>
</evidence>
<evidence type="ECO:0000256" key="6">
    <source>
        <dbReference type="ARBA" id="ARBA00022989"/>
    </source>
</evidence>
<protein>
    <submittedName>
        <fullName evidence="16">Uncharacterized protein</fullName>
    </submittedName>
</protein>
<dbReference type="GO" id="GO:0046961">
    <property type="term" value="F:proton-transporting ATPase activity, rotational mechanism"/>
    <property type="evidence" value="ECO:0007669"/>
    <property type="project" value="TreeGrafter"/>
</dbReference>
<evidence type="ECO:0000256" key="13">
    <source>
        <dbReference type="RuleBase" id="RU003848"/>
    </source>
</evidence>
<evidence type="ECO:0000256" key="12">
    <source>
        <dbReference type="ARBA" id="ARBA00037847"/>
    </source>
</evidence>
<proteinExistence type="inferred from homology"/>
<sequence length="140" mass="16544">MIEINFFALFLTIVVFLVLVWYLNNRLYKPLLSFMDARDEAIARDQALIEKNLKDATSEEQEVREIHSKAREEANAIKNEAINEFKEEAAQKIKAKRDELELEFVQYEKELEEEKEILKNNLQKKLPEFRSSIKANLARI</sequence>
<dbReference type="OrthoDB" id="5334261at2"/>
<evidence type="ECO:0000256" key="11">
    <source>
        <dbReference type="ARBA" id="ARBA00025614"/>
    </source>
</evidence>
<dbReference type="PANTHER" id="PTHR33445">
    <property type="entry name" value="ATP SYNTHASE SUBUNIT B', CHLOROPLASTIC"/>
    <property type="match status" value="1"/>
</dbReference>
<dbReference type="AlphaFoldDB" id="A0A2P8QZE1"/>